<dbReference type="EMBL" id="CAJOAZ010001490">
    <property type="protein sequence ID" value="CAF3820965.1"/>
    <property type="molecule type" value="Genomic_DNA"/>
</dbReference>
<name>A0A814QUG3_9BILA</name>
<dbReference type="SUPFAM" id="SSF49785">
    <property type="entry name" value="Galactose-binding domain-like"/>
    <property type="match status" value="1"/>
</dbReference>
<proteinExistence type="predicted"/>
<organism evidence="3 5">
    <name type="scientific">Adineta steineri</name>
    <dbReference type="NCBI Taxonomy" id="433720"/>
    <lineage>
        <taxon>Eukaryota</taxon>
        <taxon>Metazoa</taxon>
        <taxon>Spiralia</taxon>
        <taxon>Gnathifera</taxon>
        <taxon>Rotifera</taxon>
        <taxon>Eurotatoria</taxon>
        <taxon>Bdelloidea</taxon>
        <taxon>Adinetida</taxon>
        <taxon>Adinetidae</taxon>
        <taxon>Adineta</taxon>
    </lineage>
</organism>
<evidence type="ECO:0000313" key="5">
    <source>
        <dbReference type="Proteomes" id="UP000663845"/>
    </source>
</evidence>
<feature type="transmembrane region" description="Helical" evidence="1">
    <location>
        <begin position="25"/>
        <end position="47"/>
    </location>
</feature>
<accession>A0A814QUG3</accession>
<evidence type="ECO:0000313" key="3">
    <source>
        <dbReference type="EMBL" id="CAF1124344.1"/>
    </source>
</evidence>
<keyword evidence="1" id="KW-1133">Transmembrane helix</keyword>
<dbReference type="Gene3D" id="2.60.120.260">
    <property type="entry name" value="Galactose-binding domain-like"/>
    <property type="match status" value="1"/>
</dbReference>
<keyword evidence="1" id="KW-0472">Membrane</keyword>
<sequence length="288" mass="31563">MATETDISSSNTQIPVDSKKRRLRMLIKISIALLIIAVVVIPTTIILTRKTDTTTETIMNITTVSTEITSLITEENKPTTISKTTTTSVSLITTSSTTKPIMLQTFRRTNEVVYAIWNTIAGGDSSPSLSSETATGAYWPTEPPEAALDGDLNSAYTNHGSCHGASPVHDECGIKTGFYITFKSEPFILVEFRILTNKNLPPRDPKRITIEGSNNKESDLVFGKSWTLVYDGDAGLATDPGRQAYGDTQAILNNSLSFASYRILITSKRGEHVCVSYSEFEMMGRFPD</sequence>
<dbReference type="Proteomes" id="UP000663844">
    <property type="component" value="Unassembled WGS sequence"/>
</dbReference>
<evidence type="ECO:0000313" key="2">
    <source>
        <dbReference type="EMBL" id="CAF1124284.1"/>
    </source>
</evidence>
<keyword evidence="1" id="KW-0812">Transmembrane</keyword>
<evidence type="ECO:0000256" key="1">
    <source>
        <dbReference type="SAM" id="Phobius"/>
    </source>
</evidence>
<gene>
    <name evidence="2" type="ORF">JYZ213_LOCUS22655</name>
    <name evidence="3" type="ORF">JYZ213_LOCUS22658</name>
    <name evidence="4" type="ORF">OXD698_LOCUS19442</name>
</gene>
<comment type="caution">
    <text evidence="3">The sequence shown here is derived from an EMBL/GenBank/DDBJ whole genome shotgun (WGS) entry which is preliminary data.</text>
</comment>
<dbReference type="EMBL" id="CAJNOG010000259">
    <property type="protein sequence ID" value="CAF1124344.1"/>
    <property type="molecule type" value="Genomic_DNA"/>
</dbReference>
<dbReference type="EMBL" id="CAJNOG010000259">
    <property type="protein sequence ID" value="CAF1124284.1"/>
    <property type="molecule type" value="Genomic_DNA"/>
</dbReference>
<dbReference type="AlphaFoldDB" id="A0A814QUG3"/>
<reference evidence="3" key="1">
    <citation type="submission" date="2021-02" db="EMBL/GenBank/DDBJ databases">
        <authorList>
            <person name="Nowell W R."/>
        </authorList>
    </citation>
    <scope>NUCLEOTIDE SEQUENCE</scope>
</reference>
<evidence type="ECO:0000313" key="4">
    <source>
        <dbReference type="EMBL" id="CAF3820965.1"/>
    </source>
</evidence>
<dbReference type="InterPro" id="IPR008979">
    <property type="entry name" value="Galactose-bd-like_sf"/>
</dbReference>
<dbReference type="Proteomes" id="UP000663845">
    <property type="component" value="Unassembled WGS sequence"/>
</dbReference>
<protein>
    <submittedName>
        <fullName evidence="3">Uncharacterized protein</fullName>
    </submittedName>
</protein>